<dbReference type="EMBL" id="JAEUBF010001380">
    <property type="protein sequence ID" value="KAH3667769.1"/>
    <property type="molecule type" value="Genomic_DNA"/>
</dbReference>
<keyword evidence="3" id="KW-1185">Reference proteome</keyword>
<dbReference type="SUPFAM" id="SSF56059">
    <property type="entry name" value="Glutathione synthetase ATP-binding domain-like"/>
    <property type="match status" value="1"/>
</dbReference>
<organism evidence="2 3">
    <name type="scientific">Wickerhamomyces mucosus</name>
    <dbReference type="NCBI Taxonomy" id="1378264"/>
    <lineage>
        <taxon>Eukaryota</taxon>
        <taxon>Fungi</taxon>
        <taxon>Dikarya</taxon>
        <taxon>Ascomycota</taxon>
        <taxon>Saccharomycotina</taxon>
        <taxon>Saccharomycetes</taxon>
        <taxon>Phaffomycetales</taxon>
        <taxon>Wickerhamomycetaceae</taxon>
        <taxon>Wickerhamomyces</taxon>
    </lineage>
</organism>
<sequence length="684" mass="77298">MHVLLTNDDGPLNDDASPYVKYFVDAVEELTDWDLSIVVPNQQRSWIGKAHFAGKDLTASFIYPTNQGNSFQGPFPTSQENLAKQSKEWALIDGTPASCSDIGINHLYQYKGPVDLVISGPNVGRNSTATYITSSGTIGAAMEASLGGKRAIGLSFAFETRQLKENEVKEACLISIKLIQHLYQNWDEGADLYSVNVPLSSSLKLGETKIEYTTILENRWGSIFKQFNDSQAQQQADIVDISNESVIKFKWKPDFEKVHEAVIESKSKGENNDGVALLNKSVSDQDSASEILLSIDSNSYIYPALESSLQNHLPNIPIKNSAQDNSALKTFQFGDYEDLNFDRVFAASDYLINSYIYRKALIRKHYLANTIHMYTVKNPSSILNNAFPETFNLEVDYAEFLEDSLDEAYELRSEIEAGESTWILKPSMSDRGQGIRIFKTIDQLQEIFNSFEEDGTDDEGEECSEENHGIITSQLRHFIVQKYQETPLLLPLYDQKKFHLRTYVVANGSLDVFVFKKMLTLFALSKYNSPVANDNDEIEMLGHLTNTCLQGEESALNNNSVIEFWELEGLNIEQKNKIFTQIKEITGELFRAAINVDKINFQPLENAFEIYGLDFIIDSELNVSVLEVNAFPDFKQTGDDLKSLIYELFDSVVRKCVYPFFKNGKTLSDHGLLVSVFRYEEEPN</sequence>
<dbReference type="Proteomes" id="UP000769528">
    <property type="component" value="Unassembled WGS sequence"/>
</dbReference>
<dbReference type="GO" id="GO:0016787">
    <property type="term" value="F:hydrolase activity"/>
    <property type="evidence" value="ECO:0007669"/>
    <property type="project" value="InterPro"/>
</dbReference>
<dbReference type="NCBIfam" id="TIGR00087">
    <property type="entry name" value="surE"/>
    <property type="match status" value="1"/>
</dbReference>
<reference evidence="2" key="2">
    <citation type="submission" date="2021-01" db="EMBL/GenBank/DDBJ databases">
        <authorList>
            <person name="Schikora-Tamarit M.A."/>
        </authorList>
    </citation>
    <scope>NUCLEOTIDE SEQUENCE</scope>
    <source>
        <strain evidence="2">CBS6341</strain>
    </source>
</reference>
<dbReference type="Pfam" id="PF01975">
    <property type="entry name" value="SurE"/>
    <property type="match status" value="1"/>
</dbReference>
<dbReference type="InterPro" id="IPR004344">
    <property type="entry name" value="TTL/TTLL_fam"/>
</dbReference>
<protein>
    <recommendedName>
        <fullName evidence="1">Survival protein SurE-like phosphatase/nucleotidase domain-containing protein</fullName>
    </recommendedName>
</protein>
<dbReference type="SUPFAM" id="SSF64167">
    <property type="entry name" value="SurE-like"/>
    <property type="match status" value="1"/>
</dbReference>
<dbReference type="Gene3D" id="3.40.1210.10">
    <property type="entry name" value="Survival protein SurE-like phosphatase/nucleotidase"/>
    <property type="match status" value="1"/>
</dbReference>
<evidence type="ECO:0000259" key="1">
    <source>
        <dbReference type="Pfam" id="PF01975"/>
    </source>
</evidence>
<dbReference type="PROSITE" id="PS51221">
    <property type="entry name" value="TTL"/>
    <property type="match status" value="1"/>
</dbReference>
<dbReference type="OrthoDB" id="202825at2759"/>
<name>A0A9P8PAM6_9ASCO</name>
<evidence type="ECO:0000313" key="3">
    <source>
        <dbReference type="Proteomes" id="UP000769528"/>
    </source>
</evidence>
<reference evidence="2" key="1">
    <citation type="journal article" date="2021" name="Open Biol.">
        <title>Shared evolutionary footprints suggest mitochondrial oxidative damage underlies multiple complex I losses in fungi.</title>
        <authorList>
            <person name="Schikora-Tamarit M.A."/>
            <person name="Marcet-Houben M."/>
            <person name="Nosek J."/>
            <person name="Gabaldon T."/>
        </authorList>
    </citation>
    <scope>NUCLEOTIDE SEQUENCE</scope>
    <source>
        <strain evidence="2">CBS6341</strain>
    </source>
</reference>
<feature type="domain" description="Survival protein SurE-like phosphatase/nucleotidase" evidence="1">
    <location>
        <begin position="3"/>
        <end position="221"/>
    </location>
</feature>
<dbReference type="Pfam" id="PF03133">
    <property type="entry name" value="TTL"/>
    <property type="match status" value="1"/>
</dbReference>
<dbReference type="Gene3D" id="3.30.470.20">
    <property type="entry name" value="ATP-grasp fold, B domain"/>
    <property type="match status" value="1"/>
</dbReference>
<evidence type="ECO:0000313" key="2">
    <source>
        <dbReference type="EMBL" id="KAH3667769.1"/>
    </source>
</evidence>
<accession>A0A9P8PAM6</accession>
<dbReference type="InterPro" id="IPR036523">
    <property type="entry name" value="SurE-like_sf"/>
</dbReference>
<dbReference type="InterPro" id="IPR027746">
    <property type="entry name" value="TTL"/>
</dbReference>
<dbReference type="InterPro" id="IPR002828">
    <property type="entry name" value="SurE-like_Pase/nucleotidase"/>
</dbReference>
<gene>
    <name evidence="2" type="ORF">WICMUC_005301</name>
</gene>
<dbReference type="GO" id="GO:0000932">
    <property type="term" value="C:P-body"/>
    <property type="evidence" value="ECO:0007669"/>
    <property type="project" value="TreeGrafter"/>
</dbReference>
<dbReference type="PANTHER" id="PTHR47551">
    <property type="entry name" value="TUBULIN--TYROSINE LIGASE PBY1-RELATED"/>
    <property type="match status" value="1"/>
</dbReference>
<dbReference type="AlphaFoldDB" id="A0A9P8PAM6"/>
<comment type="caution">
    <text evidence="2">The sequence shown here is derived from an EMBL/GenBank/DDBJ whole genome shotgun (WGS) entry which is preliminary data.</text>
</comment>
<proteinExistence type="predicted"/>
<dbReference type="PANTHER" id="PTHR47551:SF1">
    <property type="entry name" value="TUBULIN--TYROSINE LIGASE PBY1-RELATED"/>
    <property type="match status" value="1"/>
</dbReference>